<keyword evidence="1" id="KW-0812">Transmembrane</keyword>
<dbReference type="Gene3D" id="1.10.10.1320">
    <property type="entry name" value="Anti-sigma factor, zinc-finger domain"/>
    <property type="match status" value="1"/>
</dbReference>
<dbReference type="RefSeq" id="WP_115371833.1">
    <property type="nucleotide sequence ID" value="NZ_QASA01000001.1"/>
</dbReference>
<sequence>MINSHPSPQTEPIGFHLTQEKLFQLLTNEVTPAEKQQMEVHLQTCPLCTEALEGFAQADYLKSRADLLELNHLIKKRTTRRKPNTLVNDIKTWGIATAIVFLILISAAIVWNAVHMAKTTSTLNPGPASPGLNAQAQPVKGYKNLKNYLLQQQNQPAEPSATTALKKGSVVISFTVNPDSSLTDFQVIKSLGKTTDETVINWVKQGPVWQPAHPQGKPVAQKITLPVIIR</sequence>
<evidence type="ECO:0000256" key="1">
    <source>
        <dbReference type="SAM" id="Phobius"/>
    </source>
</evidence>
<proteinExistence type="predicted"/>
<evidence type="ECO:0000313" key="4">
    <source>
        <dbReference type="Proteomes" id="UP000253919"/>
    </source>
</evidence>
<feature type="domain" description="TonB C-terminal" evidence="2">
    <location>
        <begin position="166"/>
        <end position="227"/>
    </location>
</feature>
<name>A0A369QBV8_9BACT</name>
<gene>
    <name evidence="3" type="ORF">AHMF7616_00974</name>
</gene>
<dbReference type="SUPFAM" id="SSF74653">
    <property type="entry name" value="TolA/TonB C-terminal domain"/>
    <property type="match status" value="1"/>
</dbReference>
<dbReference type="InterPro" id="IPR041916">
    <property type="entry name" value="Anti_sigma_zinc_sf"/>
</dbReference>
<evidence type="ECO:0000259" key="2">
    <source>
        <dbReference type="Pfam" id="PF03544"/>
    </source>
</evidence>
<dbReference type="EMBL" id="QASA01000001">
    <property type="protein sequence ID" value="RDC62381.1"/>
    <property type="molecule type" value="Genomic_DNA"/>
</dbReference>
<comment type="caution">
    <text evidence="3">The sequence shown here is derived from an EMBL/GenBank/DDBJ whole genome shotgun (WGS) entry which is preliminary data.</text>
</comment>
<organism evidence="3 4">
    <name type="scientific">Adhaeribacter pallidiroseus</name>
    <dbReference type="NCBI Taxonomy" id="2072847"/>
    <lineage>
        <taxon>Bacteria</taxon>
        <taxon>Pseudomonadati</taxon>
        <taxon>Bacteroidota</taxon>
        <taxon>Cytophagia</taxon>
        <taxon>Cytophagales</taxon>
        <taxon>Hymenobacteraceae</taxon>
        <taxon>Adhaeribacter</taxon>
    </lineage>
</organism>
<keyword evidence="1" id="KW-1133">Transmembrane helix</keyword>
<dbReference type="Pfam" id="PF03544">
    <property type="entry name" value="TonB_C"/>
    <property type="match status" value="1"/>
</dbReference>
<keyword evidence="1" id="KW-0472">Membrane</keyword>
<protein>
    <recommendedName>
        <fullName evidence="2">TonB C-terminal domain-containing protein</fullName>
    </recommendedName>
</protein>
<evidence type="ECO:0000313" key="3">
    <source>
        <dbReference type="EMBL" id="RDC62381.1"/>
    </source>
</evidence>
<keyword evidence="4" id="KW-1185">Reference proteome</keyword>
<dbReference type="InterPro" id="IPR037682">
    <property type="entry name" value="TonB_C"/>
</dbReference>
<accession>A0A369QBV8</accession>
<reference evidence="3 4" key="1">
    <citation type="submission" date="2018-04" db="EMBL/GenBank/DDBJ databases">
        <title>Adhaeribacter sp. HMF7616 genome sequencing and assembly.</title>
        <authorList>
            <person name="Kang H."/>
            <person name="Kang J."/>
            <person name="Cha I."/>
            <person name="Kim H."/>
            <person name="Joh K."/>
        </authorList>
    </citation>
    <scope>NUCLEOTIDE SEQUENCE [LARGE SCALE GENOMIC DNA]</scope>
    <source>
        <strain evidence="3 4">HMF7616</strain>
    </source>
</reference>
<feature type="transmembrane region" description="Helical" evidence="1">
    <location>
        <begin position="93"/>
        <end position="114"/>
    </location>
</feature>
<dbReference type="OrthoDB" id="1112758at2"/>
<dbReference type="AlphaFoldDB" id="A0A369QBV8"/>
<dbReference type="Gene3D" id="3.30.1150.10">
    <property type="match status" value="1"/>
</dbReference>
<dbReference type="GO" id="GO:0055085">
    <property type="term" value="P:transmembrane transport"/>
    <property type="evidence" value="ECO:0007669"/>
    <property type="project" value="InterPro"/>
</dbReference>
<dbReference type="Proteomes" id="UP000253919">
    <property type="component" value="Unassembled WGS sequence"/>
</dbReference>